<reference evidence="3 4" key="1">
    <citation type="submission" date="2019-12" db="EMBL/GenBank/DDBJ databases">
        <title>Paenibacillus sp. nov., an endophytic bacterium isolated from the stem of Dendrobium.</title>
        <authorList>
            <person name="Zhao R."/>
        </authorList>
    </citation>
    <scope>NUCLEOTIDE SEQUENCE [LARGE SCALE GENOMIC DNA]</scope>
    <source>
        <strain evidence="3 4">HJL G12</strain>
    </source>
</reference>
<dbReference type="EMBL" id="WUBI01000001">
    <property type="protein sequence ID" value="MWV43128.1"/>
    <property type="molecule type" value="Genomic_DNA"/>
</dbReference>
<dbReference type="Gene3D" id="3.30.110.40">
    <property type="entry name" value="TusA-like domain"/>
    <property type="match status" value="1"/>
</dbReference>
<accession>A0A7X3IFT7</accession>
<dbReference type="SUPFAM" id="SSF52821">
    <property type="entry name" value="Rhodanese/Cell cycle control phosphatase"/>
    <property type="match status" value="1"/>
</dbReference>
<dbReference type="SUPFAM" id="SSF64307">
    <property type="entry name" value="SirA-like"/>
    <property type="match status" value="1"/>
</dbReference>
<name>A0A7X3IFT7_9BACL</name>
<comment type="caution">
    <text evidence="3">The sequence shown here is derived from an EMBL/GenBank/DDBJ whole genome shotgun (WGS) entry which is preliminary data.</text>
</comment>
<dbReference type="InterPro" id="IPR001455">
    <property type="entry name" value="TusA-like"/>
</dbReference>
<dbReference type="Pfam" id="PF00581">
    <property type="entry name" value="Rhodanese"/>
    <property type="match status" value="1"/>
</dbReference>
<dbReference type="InterPro" id="IPR001763">
    <property type="entry name" value="Rhodanese-like_dom"/>
</dbReference>
<dbReference type="PROSITE" id="PS50206">
    <property type="entry name" value="RHODANESE_3"/>
    <property type="match status" value="1"/>
</dbReference>
<dbReference type="Pfam" id="PF01206">
    <property type="entry name" value="TusA"/>
    <property type="match status" value="1"/>
</dbReference>
<organism evidence="3 4">
    <name type="scientific">Paenibacillus dendrobii</name>
    <dbReference type="NCBI Taxonomy" id="2691084"/>
    <lineage>
        <taxon>Bacteria</taxon>
        <taxon>Bacillati</taxon>
        <taxon>Bacillota</taxon>
        <taxon>Bacilli</taxon>
        <taxon>Bacillales</taxon>
        <taxon>Paenibacillaceae</taxon>
        <taxon>Paenibacillus</taxon>
    </lineage>
</organism>
<dbReference type="PROSITE" id="PS01148">
    <property type="entry name" value="UPF0033"/>
    <property type="match status" value="1"/>
</dbReference>
<dbReference type="InterPro" id="IPR036873">
    <property type="entry name" value="Rhodanese-like_dom_sf"/>
</dbReference>
<gene>
    <name evidence="3" type="ORF">GRF59_05745</name>
</gene>
<evidence type="ECO:0000256" key="1">
    <source>
        <dbReference type="ARBA" id="ARBA00008984"/>
    </source>
</evidence>
<comment type="similarity">
    <text evidence="1">Belongs to the sulfur carrier protein TusA family.</text>
</comment>
<dbReference type="CDD" id="cd00291">
    <property type="entry name" value="SirA_YedF_YeeD"/>
    <property type="match status" value="1"/>
</dbReference>
<dbReference type="PANTHER" id="PTHR33279">
    <property type="entry name" value="SULFUR CARRIER PROTEIN YEDF-RELATED"/>
    <property type="match status" value="1"/>
</dbReference>
<keyword evidence="4" id="KW-1185">Reference proteome</keyword>
<dbReference type="SMART" id="SM00450">
    <property type="entry name" value="RHOD"/>
    <property type="match status" value="1"/>
</dbReference>
<dbReference type="Gene3D" id="3.40.250.10">
    <property type="entry name" value="Rhodanese-like domain"/>
    <property type="match status" value="1"/>
</dbReference>
<feature type="domain" description="Rhodanese" evidence="2">
    <location>
        <begin position="103"/>
        <end position="191"/>
    </location>
</feature>
<proteinExistence type="inferred from homology"/>
<dbReference type="AlphaFoldDB" id="A0A7X3IFT7"/>
<dbReference type="PANTHER" id="PTHR33279:SF6">
    <property type="entry name" value="SULFUR CARRIER PROTEIN YEDF-RELATED"/>
    <property type="match status" value="1"/>
</dbReference>
<evidence type="ECO:0000259" key="2">
    <source>
        <dbReference type="PROSITE" id="PS50206"/>
    </source>
</evidence>
<dbReference type="InterPro" id="IPR036868">
    <property type="entry name" value="TusA-like_sf"/>
</dbReference>
<evidence type="ECO:0000313" key="3">
    <source>
        <dbReference type="EMBL" id="MWV43128.1"/>
    </source>
</evidence>
<dbReference type="RefSeq" id="WP_160496666.1">
    <property type="nucleotide sequence ID" value="NZ_WUBI01000001.1"/>
</dbReference>
<dbReference type="CDD" id="cd00158">
    <property type="entry name" value="RHOD"/>
    <property type="match status" value="1"/>
</dbReference>
<sequence>MDIKVDHVVDAKGLACPMPIVRTRKAMNDLNAGQVLELQATDKGSVADIQAWAKSTGHQFLGTQQENDVYRHYVRKSEPDEVKEEITFPHSVRNEELEGLLESSREFHILDVREPAEYAFGRVRGSRNIPLGELPQRIGELNPEDEMYIICRTGNRSNMAANLLTEKGFKNIINVVPGMSEWTGIVERDEFELKNKIKPIGGK</sequence>
<protein>
    <recommendedName>
        <fullName evidence="2">Rhodanese domain-containing protein</fullName>
    </recommendedName>
</protein>
<evidence type="ECO:0000313" key="4">
    <source>
        <dbReference type="Proteomes" id="UP000460318"/>
    </source>
</evidence>
<dbReference type="Proteomes" id="UP000460318">
    <property type="component" value="Unassembled WGS sequence"/>
</dbReference>